<dbReference type="Proteomes" id="UP000014540">
    <property type="component" value="Unassembled WGS sequence"/>
</dbReference>
<dbReference type="OrthoDB" id="327124at2"/>
<dbReference type="SUPFAM" id="SSF48452">
    <property type="entry name" value="TPR-like"/>
    <property type="match status" value="1"/>
</dbReference>
<dbReference type="Gene3D" id="1.25.40.10">
    <property type="entry name" value="Tetratricopeptide repeat domain"/>
    <property type="match status" value="1"/>
</dbReference>
<sequence>MLPSVATGKETRLFKFFPLSKIGLGIFLCYFSSCASIQTIWKPNDSFIKSLELPNWVLESSIKLRVFNDTPNTANPEDALPEDDIAFYSNNARVLMAASPAAMKDIYKMAGCLDGTELVTIRGNKITENQEDIWYGICRSGAQDTVVFKVFDMGNDHLYRLYEDELLPNWEEARKIVQTNPEKAMRLANKLIEHEPSHPGARRLLGSLYLKAGYCPGAIRNYRIYLRIMPRTPEKEKIDSIVSKSCKDSLIPKKKEQKEYSEDLPNLGD</sequence>
<evidence type="ECO:0000313" key="2">
    <source>
        <dbReference type="Proteomes" id="UP000014540"/>
    </source>
</evidence>
<organism evidence="1 2">
    <name type="scientific">Leptospira fainei serovar Hurstbridge str. BUT 6</name>
    <dbReference type="NCBI Taxonomy" id="1193011"/>
    <lineage>
        <taxon>Bacteria</taxon>
        <taxon>Pseudomonadati</taxon>
        <taxon>Spirochaetota</taxon>
        <taxon>Spirochaetia</taxon>
        <taxon>Leptospirales</taxon>
        <taxon>Leptospiraceae</taxon>
        <taxon>Leptospira</taxon>
    </lineage>
</organism>
<name>S3UXL0_9LEPT</name>
<dbReference type="RefSeq" id="WP_016548831.1">
    <property type="nucleotide sequence ID" value="NZ_AKWZ02000004.1"/>
</dbReference>
<evidence type="ECO:0008006" key="3">
    <source>
        <dbReference type="Google" id="ProtNLM"/>
    </source>
</evidence>
<reference evidence="1" key="1">
    <citation type="submission" date="2013-04" db="EMBL/GenBank/DDBJ databases">
        <authorList>
            <person name="Harkins D.M."/>
            <person name="Durkin A.S."/>
            <person name="Selengut J.D."/>
            <person name="Sanka R."/>
            <person name="DePew J."/>
            <person name="Purushe J."/>
            <person name="Ahmed A."/>
            <person name="van der Linden H."/>
            <person name="Goris M.G.A."/>
            <person name="Hartskeerl R.A."/>
            <person name="Vinetz J.M."/>
            <person name="Sutton G.G."/>
            <person name="Nelson W.C."/>
            <person name="Fouts D.E."/>
        </authorList>
    </citation>
    <scope>NUCLEOTIDE SEQUENCE [LARGE SCALE GENOMIC DNA]</scope>
    <source>
        <strain evidence="1">BUT 6</strain>
    </source>
</reference>
<accession>S3UXL0</accession>
<comment type="caution">
    <text evidence="1">The sequence shown here is derived from an EMBL/GenBank/DDBJ whole genome shotgun (WGS) entry which is preliminary data.</text>
</comment>
<evidence type="ECO:0000313" key="1">
    <source>
        <dbReference type="EMBL" id="EPG75121.1"/>
    </source>
</evidence>
<protein>
    <recommendedName>
        <fullName evidence="3">Tetratricopeptide repeat protein</fullName>
    </recommendedName>
</protein>
<gene>
    <name evidence="1" type="ORF">LEP1GSC058_0112</name>
</gene>
<dbReference type="EMBL" id="AKWZ02000004">
    <property type="protein sequence ID" value="EPG75121.1"/>
    <property type="molecule type" value="Genomic_DNA"/>
</dbReference>
<keyword evidence="2" id="KW-1185">Reference proteome</keyword>
<dbReference type="STRING" id="1193011.LEP1GSC058_0112"/>
<dbReference type="InterPro" id="IPR011990">
    <property type="entry name" value="TPR-like_helical_dom_sf"/>
</dbReference>
<proteinExistence type="predicted"/>
<dbReference type="AlphaFoldDB" id="S3UXL0"/>